<dbReference type="Gene3D" id="3.80.10.10">
    <property type="entry name" value="Ribonuclease Inhibitor"/>
    <property type="match status" value="1"/>
</dbReference>
<organism evidence="1 2">
    <name type="scientific">Rhodotorula toruloides</name>
    <name type="common">Yeast</name>
    <name type="synonym">Rhodosporidium toruloides</name>
    <dbReference type="NCBI Taxonomy" id="5286"/>
    <lineage>
        <taxon>Eukaryota</taxon>
        <taxon>Fungi</taxon>
        <taxon>Dikarya</taxon>
        <taxon>Basidiomycota</taxon>
        <taxon>Pucciniomycotina</taxon>
        <taxon>Microbotryomycetes</taxon>
        <taxon>Sporidiobolales</taxon>
        <taxon>Sporidiobolaceae</taxon>
        <taxon>Rhodotorula</taxon>
    </lineage>
</organism>
<evidence type="ECO:0000313" key="2">
    <source>
        <dbReference type="Proteomes" id="UP000199069"/>
    </source>
</evidence>
<dbReference type="SUPFAM" id="SSF52047">
    <property type="entry name" value="RNI-like"/>
    <property type="match status" value="1"/>
</dbReference>
<name>A0A0K3CEJ5_RHOTO</name>
<dbReference type="AlphaFoldDB" id="A0A0K3CEJ5"/>
<dbReference type="Proteomes" id="UP000199069">
    <property type="component" value="Unassembled WGS sequence"/>
</dbReference>
<feature type="non-terminal residue" evidence="1">
    <location>
        <position position="1"/>
    </location>
</feature>
<dbReference type="EMBL" id="CWKI01000005">
    <property type="protein sequence ID" value="CTR06987.1"/>
    <property type="molecule type" value="Genomic_DNA"/>
</dbReference>
<dbReference type="InterPro" id="IPR032675">
    <property type="entry name" value="LRR_dom_sf"/>
</dbReference>
<reference evidence="1 2" key="1">
    <citation type="submission" date="2015-07" db="EMBL/GenBank/DDBJ databases">
        <authorList>
            <person name="Cajimat M.N.B."/>
            <person name="Milazzo M.L."/>
            <person name="Fulhorst C.F."/>
        </authorList>
    </citation>
    <scope>NUCLEOTIDE SEQUENCE [LARGE SCALE GENOMIC DNA]</scope>
    <source>
        <strain evidence="1">Single colony</strain>
    </source>
</reference>
<feature type="non-terminal residue" evidence="1">
    <location>
        <position position="451"/>
    </location>
</feature>
<keyword evidence="2" id="KW-1185">Reference proteome</keyword>
<gene>
    <name evidence="1" type="primary">FGENESH: predicted gene_5.393</name>
    <name evidence="1" type="ORF">BN2166_0028480</name>
</gene>
<protein>
    <submittedName>
        <fullName evidence="1">FGENESH: predicted gene_5.393 protein</fullName>
    </submittedName>
</protein>
<evidence type="ECO:0000313" key="1">
    <source>
        <dbReference type="EMBL" id="CTR06987.1"/>
    </source>
</evidence>
<accession>A0A0K3CEJ5</accession>
<proteinExistence type="predicted"/>
<sequence>ALQLDEQTARPIQEQPDIFTHLPIFASPANPLEERQMPPLSLAQTLPPELLTQIFGLLVRKEVQSRWVHHRGGALLQFPASSLSYYLRDTALVCRAWQAPSQRMLFRFIDFSCCDLDKLAAVVTSKPNLAAGVYGMCAGLISEMDQNELQEFPKSQSRKYKKQGETACRILAACGNIRHVDLRGFMREILMRVLGILDSLELESLVVGQDWWDWDDTWRARLWFPSPNDITILAQKPSLRILDLRLWTDLAGYGTTLPPRPTAPTSFITTLSLTMHNPTFALRLLHEVSNTLVTLKIHQFCAFTSEHTTSVFISLRKLEVIVLKSLHGQPSKWLEPALPHLPALRRLDCDFNLGAIALQSPAPTLRHITCSSSSLQPSHASLRAMVDAASSQTGRLQIETISLGLGRDGRDHAAEVLLQELRATLEERGTRVRDQSPFMDDRNLERHLWFN</sequence>